<evidence type="ECO:0000313" key="3">
    <source>
        <dbReference type="Proteomes" id="UP000054047"/>
    </source>
</evidence>
<evidence type="ECO:0000256" key="1">
    <source>
        <dbReference type="SAM" id="Coils"/>
    </source>
</evidence>
<evidence type="ECO:0000313" key="2">
    <source>
        <dbReference type="EMBL" id="KIH45207.1"/>
    </source>
</evidence>
<protein>
    <submittedName>
        <fullName evidence="2">Uncharacterized protein</fullName>
    </submittedName>
</protein>
<reference evidence="2 3" key="1">
    <citation type="submission" date="2013-12" db="EMBL/GenBank/DDBJ databases">
        <title>Draft genome of the parsitic nematode Ancylostoma duodenale.</title>
        <authorList>
            <person name="Mitreva M."/>
        </authorList>
    </citation>
    <scope>NUCLEOTIDE SEQUENCE [LARGE SCALE GENOMIC DNA]</scope>
    <source>
        <strain evidence="2 3">Zhejiang</strain>
    </source>
</reference>
<dbReference type="OrthoDB" id="5857386at2759"/>
<accession>A0A0C2C6C6</accession>
<sequence>MEVAARTSREAPSEFKMFQTILETKKLKEKIASMKETKANERQNDDGEVLVNTAAEKVKRRFSDERIRVEQEEDNDYWSRMVQEVSGPEVPGLVSEYSSDDEEEPMIKSTRVQPDEGNRVDELEYEIRQVEHDFASFLYRRKEEFSPGIQPDIKCALCGTAREHFSDSCPRIQNGDTRYDIVRGRELCIYYLEDCPSSRTCKYRDRQCWYCCRVRGTAFDDFMLRDNEHHRVM</sequence>
<dbReference type="EMBL" id="KN773442">
    <property type="protein sequence ID" value="KIH45207.1"/>
    <property type="molecule type" value="Genomic_DNA"/>
</dbReference>
<dbReference type="Proteomes" id="UP000054047">
    <property type="component" value="Unassembled WGS sequence"/>
</dbReference>
<keyword evidence="3" id="KW-1185">Reference proteome</keyword>
<proteinExistence type="predicted"/>
<keyword evidence="1" id="KW-0175">Coiled coil</keyword>
<name>A0A0C2C6C6_9BILA</name>
<organism evidence="2 3">
    <name type="scientific">Ancylostoma duodenale</name>
    <dbReference type="NCBI Taxonomy" id="51022"/>
    <lineage>
        <taxon>Eukaryota</taxon>
        <taxon>Metazoa</taxon>
        <taxon>Ecdysozoa</taxon>
        <taxon>Nematoda</taxon>
        <taxon>Chromadorea</taxon>
        <taxon>Rhabditida</taxon>
        <taxon>Rhabditina</taxon>
        <taxon>Rhabditomorpha</taxon>
        <taxon>Strongyloidea</taxon>
        <taxon>Ancylostomatidae</taxon>
        <taxon>Ancylostomatinae</taxon>
        <taxon>Ancylostoma</taxon>
    </lineage>
</organism>
<feature type="coiled-coil region" evidence="1">
    <location>
        <begin position="24"/>
        <end position="75"/>
    </location>
</feature>
<dbReference type="AlphaFoldDB" id="A0A0C2C6C6"/>
<gene>
    <name evidence="2" type="ORF">ANCDUO_24756</name>
</gene>